<dbReference type="GO" id="GO:0009251">
    <property type="term" value="P:glucan catabolic process"/>
    <property type="evidence" value="ECO:0007669"/>
    <property type="project" value="TreeGrafter"/>
</dbReference>
<dbReference type="SUPFAM" id="SSF49899">
    <property type="entry name" value="Concanavalin A-like lectins/glucanases"/>
    <property type="match status" value="1"/>
</dbReference>
<dbReference type="PANTHER" id="PTHR10963">
    <property type="entry name" value="GLYCOSYL HYDROLASE-RELATED"/>
    <property type="match status" value="1"/>
</dbReference>
<dbReference type="OrthoDB" id="192832at2759"/>
<feature type="transmembrane region" description="Helical" evidence="1">
    <location>
        <begin position="90"/>
        <end position="112"/>
    </location>
</feature>
<dbReference type="PROSITE" id="PS51762">
    <property type="entry name" value="GH16_2"/>
    <property type="match status" value="1"/>
</dbReference>
<evidence type="ECO:0000259" key="2">
    <source>
        <dbReference type="PROSITE" id="PS51762"/>
    </source>
</evidence>
<accession>A0A9P8V710</accession>
<evidence type="ECO:0000313" key="4">
    <source>
        <dbReference type="Proteomes" id="UP000770015"/>
    </source>
</evidence>
<organism evidence="3 4">
    <name type="scientific">Plectosphaerella plurivora</name>
    <dbReference type="NCBI Taxonomy" id="936078"/>
    <lineage>
        <taxon>Eukaryota</taxon>
        <taxon>Fungi</taxon>
        <taxon>Dikarya</taxon>
        <taxon>Ascomycota</taxon>
        <taxon>Pezizomycotina</taxon>
        <taxon>Sordariomycetes</taxon>
        <taxon>Hypocreomycetidae</taxon>
        <taxon>Glomerellales</taxon>
        <taxon>Plectosphaerellaceae</taxon>
        <taxon>Plectosphaerella</taxon>
    </lineage>
</organism>
<keyword evidence="1" id="KW-0472">Membrane</keyword>
<evidence type="ECO:0000313" key="3">
    <source>
        <dbReference type="EMBL" id="KAH6681114.1"/>
    </source>
</evidence>
<dbReference type="InterPro" id="IPR013320">
    <property type="entry name" value="ConA-like_dom_sf"/>
</dbReference>
<comment type="caution">
    <text evidence="3">The sequence shown here is derived from an EMBL/GenBank/DDBJ whole genome shotgun (WGS) entry which is preliminary data.</text>
</comment>
<dbReference type="EMBL" id="JAGSXJ010000019">
    <property type="protein sequence ID" value="KAH6681114.1"/>
    <property type="molecule type" value="Genomic_DNA"/>
</dbReference>
<proteinExistence type="predicted"/>
<evidence type="ECO:0000256" key="1">
    <source>
        <dbReference type="SAM" id="Phobius"/>
    </source>
</evidence>
<keyword evidence="1" id="KW-1133">Transmembrane helix</keyword>
<dbReference type="Pfam" id="PF26113">
    <property type="entry name" value="GH16_XgeA"/>
    <property type="match status" value="2"/>
</dbReference>
<protein>
    <submittedName>
        <fullName evidence="3">Concanavalin A-like lectin/glucanase domain-containing protein</fullName>
    </submittedName>
</protein>
<feature type="domain" description="GH16" evidence="2">
    <location>
        <begin position="119"/>
        <end position="380"/>
    </location>
</feature>
<dbReference type="PANTHER" id="PTHR10963:SF42">
    <property type="entry name" value="PUTATIVE (AFU_ORTHOLOGUE AFUA_5G02280)-RELATED"/>
    <property type="match status" value="1"/>
</dbReference>
<dbReference type="Gene3D" id="2.60.120.200">
    <property type="match status" value="1"/>
</dbReference>
<keyword evidence="1" id="KW-0812">Transmembrane</keyword>
<keyword evidence="4" id="KW-1185">Reference proteome</keyword>
<gene>
    <name evidence="3" type="ORF">F5X68DRAFT_211909</name>
</gene>
<dbReference type="Proteomes" id="UP000770015">
    <property type="component" value="Unassembled WGS sequence"/>
</dbReference>
<dbReference type="GO" id="GO:0004553">
    <property type="term" value="F:hydrolase activity, hydrolyzing O-glycosyl compounds"/>
    <property type="evidence" value="ECO:0007669"/>
    <property type="project" value="InterPro"/>
</dbReference>
<dbReference type="InterPro" id="IPR000757">
    <property type="entry name" value="Beta-glucanase-like"/>
</dbReference>
<name>A0A9P8V710_9PEZI</name>
<reference evidence="3" key="1">
    <citation type="journal article" date="2021" name="Nat. Commun.">
        <title>Genetic determinants of endophytism in the Arabidopsis root mycobiome.</title>
        <authorList>
            <person name="Mesny F."/>
            <person name="Miyauchi S."/>
            <person name="Thiergart T."/>
            <person name="Pickel B."/>
            <person name="Atanasova L."/>
            <person name="Karlsson M."/>
            <person name="Huettel B."/>
            <person name="Barry K.W."/>
            <person name="Haridas S."/>
            <person name="Chen C."/>
            <person name="Bauer D."/>
            <person name="Andreopoulos W."/>
            <person name="Pangilinan J."/>
            <person name="LaButti K."/>
            <person name="Riley R."/>
            <person name="Lipzen A."/>
            <person name="Clum A."/>
            <person name="Drula E."/>
            <person name="Henrissat B."/>
            <person name="Kohler A."/>
            <person name="Grigoriev I.V."/>
            <person name="Martin F.M."/>
            <person name="Hacquard S."/>
        </authorList>
    </citation>
    <scope>NUCLEOTIDE SEQUENCE</scope>
    <source>
        <strain evidence="3">MPI-SDFR-AT-0117</strain>
    </source>
</reference>
<sequence length="456" mass="49371">MRRAITTTHPQRSHPIPSVLHSATPVPFFFCLSYIKSRDNISPNMADSYYNQDKHVASTSVRRPAAFDSDDGSFNTRRSPLDPRGWGKRVWIGLGLVVVIILAVVPAVAVTVQKKNRYPDYSPLTYSLSETYAGEQFFDKFNYFTGFDPTGGMVHYVPKEQATSLNLTYSSASRSILRVDTSVGPGSDPDASTGRFSVRVTSKSTYDKGLFLFDVRHAPIGCATWPALWLSDHDNWPTNGEIDVMEAMNPPAPGQVTKADTSADGTHDGNSNMMTLHTTDGCEMSVKRQMEGNSLQSDCLNSTNGNAGCGVAVPQQIGGGNGYGSGFNTGGGGVIALEIRDAGIRLWQFARGSSMPSDISSFAANVGTTNTGRVVPNPSSWGTATADFPSTECTIGNHFRNQSIIINVTICGDAIYPRWESSGCPMETCQKFQAENPSAFTDAYWEFGGFEVYKAA</sequence>
<dbReference type="AlphaFoldDB" id="A0A9P8V710"/>
<dbReference type="InterPro" id="IPR050546">
    <property type="entry name" value="Glycosyl_Hydrlase_16"/>
</dbReference>